<keyword evidence="1" id="KW-0560">Oxidoreductase</keyword>
<dbReference type="InterPro" id="IPR050766">
    <property type="entry name" value="Bact_Lucif_Oxidored"/>
</dbReference>
<proteinExistence type="predicted"/>
<dbReference type="EMBL" id="BMZA01000001">
    <property type="protein sequence ID" value="GGY90714.1"/>
    <property type="molecule type" value="Genomic_DNA"/>
</dbReference>
<dbReference type="InterPro" id="IPR011251">
    <property type="entry name" value="Luciferase-like_dom"/>
</dbReference>
<dbReference type="PANTHER" id="PTHR30137:SF8">
    <property type="entry name" value="BLR5498 PROTEIN"/>
    <property type="match status" value="1"/>
</dbReference>
<evidence type="ECO:0000256" key="1">
    <source>
        <dbReference type="ARBA" id="ARBA00023002"/>
    </source>
</evidence>
<dbReference type="RefSeq" id="WP_189619206.1">
    <property type="nucleotide sequence ID" value="NZ_BMZA01000001.1"/>
</dbReference>
<comment type="caution">
    <text evidence="4">The sequence shown here is derived from an EMBL/GenBank/DDBJ whole genome shotgun (WGS) entry which is preliminary data.</text>
</comment>
<dbReference type="GO" id="GO:0016705">
    <property type="term" value="F:oxidoreductase activity, acting on paired donors, with incorporation or reduction of molecular oxygen"/>
    <property type="evidence" value="ECO:0007669"/>
    <property type="project" value="InterPro"/>
</dbReference>
<dbReference type="AlphaFoldDB" id="A0A918P8J1"/>
<protein>
    <submittedName>
        <fullName evidence="4">Luciferase</fullName>
    </submittedName>
</protein>
<dbReference type="SUPFAM" id="SSF51679">
    <property type="entry name" value="Bacterial luciferase-like"/>
    <property type="match status" value="1"/>
</dbReference>
<reference evidence="4" key="2">
    <citation type="submission" date="2020-09" db="EMBL/GenBank/DDBJ databases">
        <authorList>
            <person name="Sun Q."/>
            <person name="Kim S."/>
        </authorList>
    </citation>
    <scope>NUCLEOTIDE SEQUENCE</scope>
    <source>
        <strain evidence="4">KCTC 32255</strain>
    </source>
</reference>
<feature type="domain" description="Luciferase-like" evidence="3">
    <location>
        <begin position="7"/>
        <end position="315"/>
    </location>
</feature>
<dbReference type="Proteomes" id="UP000648075">
    <property type="component" value="Unassembled WGS sequence"/>
</dbReference>
<keyword evidence="2" id="KW-0503">Monooxygenase</keyword>
<dbReference type="Gene3D" id="3.20.20.30">
    <property type="entry name" value="Luciferase-like domain"/>
    <property type="match status" value="1"/>
</dbReference>
<dbReference type="PANTHER" id="PTHR30137">
    <property type="entry name" value="LUCIFERASE-LIKE MONOOXYGENASE"/>
    <property type="match status" value="1"/>
</dbReference>
<name>A0A918P8J1_9SPHN</name>
<evidence type="ECO:0000313" key="5">
    <source>
        <dbReference type="Proteomes" id="UP000648075"/>
    </source>
</evidence>
<dbReference type="Pfam" id="PF00296">
    <property type="entry name" value="Bac_luciferase"/>
    <property type="match status" value="1"/>
</dbReference>
<sequence>MEVGYMMFLSNLHDNMPDDAMIREELRIAEMAEGLGYNTIYCPEHHFEDYSMAVDSHQILSWLAARTEKIKLGSACIVLPWWTQPARVLGRITTMDAMTNGRYVIGFARGLARKEFEVFGVPMDESRTRFDEMAAMLVKGLETGVIQGDGPHFPTPATEIRPLPSVSLKDRLYCVAMSPDSAKQIAMHDCRMMTFVQFAMEKHLGNIDIFRNEFRRNHGKEPGPTLLVDFTYCHEDAGHAEKMMQKHMAANYVSLLKHYEFMADYHKELKGYEAYGESAKFLNSLGLEDAVQDYIQHQCWGTPQQILDKLDARRAIIGDFEWNSITSYAGLPYAEVENSMRMLGKHVIPELKTW</sequence>
<keyword evidence="5" id="KW-1185">Reference proteome</keyword>
<evidence type="ECO:0000256" key="2">
    <source>
        <dbReference type="ARBA" id="ARBA00023033"/>
    </source>
</evidence>
<evidence type="ECO:0000259" key="3">
    <source>
        <dbReference type="Pfam" id="PF00296"/>
    </source>
</evidence>
<dbReference type="InterPro" id="IPR036661">
    <property type="entry name" value="Luciferase-like_sf"/>
</dbReference>
<accession>A0A918P8J1</accession>
<dbReference type="GO" id="GO:0005829">
    <property type="term" value="C:cytosol"/>
    <property type="evidence" value="ECO:0007669"/>
    <property type="project" value="TreeGrafter"/>
</dbReference>
<organism evidence="4 5">
    <name type="scientific">Novosphingobium colocasiae</name>
    <dbReference type="NCBI Taxonomy" id="1256513"/>
    <lineage>
        <taxon>Bacteria</taxon>
        <taxon>Pseudomonadati</taxon>
        <taxon>Pseudomonadota</taxon>
        <taxon>Alphaproteobacteria</taxon>
        <taxon>Sphingomonadales</taxon>
        <taxon>Sphingomonadaceae</taxon>
        <taxon>Novosphingobium</taxon>
    </lineage>
</organism>
<gene>
    <name evidence="4" type="ORF">GCM10011614_01740</name>
</gene>
<reference evidence="4" key="1">
    <citation type="journal article" date="2014" name="Int. J. Syst. Evol. Microbiol.">
        <title>Complete genome sequence of Corynebacterium casei LMG S-19264T (=DSM 44701T), isolated from a smear-ripened cheese.</title>
        <authorList>
            <consortium name="US DOE Joint Genome Institute (JGI-PGF)"/>
            <person name="Walter F."/>
            <person name="Albersmeier A."/>
            <person name="Kalinowski J."/>
            <person name="Ruckert C."/>
        </authorList>
    </citation>
    <scope>NUCLEOTIDE SEQUENCE</scope>
    <source>
        <strain evidence="4">KCTC 32255</strain>
    </source>
</reference>
<dbReference type="GO" id="GO:0004497">
    <property type="term" value="F:monooxygenase activity"/>
    <property type="evidence" value="ECO:0007669"/>
    <property type="project" value="UniProtKB-KW"/>
</dbReference>
<evidence type="ECO:0000313" key="4">
    <source>
        <dbReference type="EMBL" id="GGY90714.1"/>
    </source>
</evidence>